<gene>
    <name evidence="1" type="ORF">RPERSI_LOCUS8575</name>
</gene>
<accession>A0ACA9NPZ4</accession>
<dbReference type="Proteomes" id="UP000789920">
    <property type="component" value="Unassembled WGS sequence"/>
</dbReference>
<protein>
    <submittedName>
        <fullName evidence="1">29864_t:CDS:1</fullName>
    </submittedName>
</protein>
<evidence type="ECO:0000313" key="1">
    <source>
        <dbReference type="EMBL" id="CAG8668496.1"/>
    </source>
</evidence>
<keyword evidence="2" id="KW-1185">Reference proteome</keyword>
<sequence length="65" mass="7396">MSNKGFILIEIALLTTTVQSLINEVRILKADKSTVPKDCLVYVVDDDNQTTYENEPNEVADIYYK</sequence>
<reference evidence="1" key="1">
    <citation type="submission" date="2021-06" db="EMBL/GenBank/DDBJ databases">
        <authorList>
            <person name="Kallberg Y."/>
            <person name="Tangrot J."/>
            <person name="Rosling A."/>
        </authorList>
    </citation>
    <scope>NUCLEOTIDE SEQUENCE</scope>
    <source>
        <strain evidence="1">MA461A</strain>
    </source>
</reference>
<organism evidence="1 2">
    <name type="scientific">Racocetra persica</name>
    <dbReference type="NCBI Taxonomy" id="160502"/>
    <lineage>
        <taxon>Eukaryota</taxon>
        <taxon>Fungi</taxon>
        <taxon>Fungi incertae sedis</taxon>
        <taxon>Mucoromycota</taxon>
        <taxon>Glomeromycotina</taxon>
        <taxon>Glomeromycetes</taxon>
        <taxon>Diversisporales</taxon>
        <taxon>Gigasporaceae</taxon>
        <taxon>Racocetra</taxon>
    </lineage>
</organism>
<comment type="caution">
    <text evidence="1">The sequence shown here is derived from an EMBL/GenBank/DDBJ whole genome shotgun (WGS) entry which is preliminary data.</text>
</comment>
<evidence type="ECO:0000313" key="2">
    <source>
        <dbReference type="Proteomes" id="UP000789920"/>
    </source>
</evidence>
<dbReference type="EMBL" id="CAJVQC010015575">
    <property type="protein sequence ID" value="CAG8668496.1"/>
    <property type="molecule type" value="Genomic_DNA"/>
</dbReference>
<name>A0ACA9NPZ4_9GLOM</name>
<proteinExistence type="predicted"/>